<organism evidence="2 3">
    <name type="scientific">Aspergillus pseudodeflectus</name>
    <dbReference type="NCBI Taxonomy" id="176178"/>
    <lineage>
        <taxon>Eukaryota</taxon>
        <taxon>Fungi</taxon>
        <taxon>Dikarya</taxon>
        <taxon>Ascomycota</taxon>
        <taxon>Pezizomycotina</taxon>
        <taxon>Eurotiomycetes</taxon>
        <taxon>Eurotiomycetidae</taxon>
        <taxon>Eurotiales</taxon>
        <taxon>Aspergillaceae</taxon>
        <taxon>Aspergillus</taxon>
        <taxon>Aspergillus subgen. Nidulantes</taxon>
    </lineage>
</organism>
<keyword evidence="3" id="KW-1185">Reference proteome</keyword>
<accession>A0ABR4KZ32</accession>
<protein>
    <submittedName>
        <fullName evidence="2">Uncharacterized protein</fullName>
    </submittedName>
</protein>
<dbReference type="RefSeq" id="XP_070903075.1">
    <property type="nucleotide sequence ID" value="XM_071038958.1"/>
</dbReference>
<name>A0ABR4KZ32_9EURO</name>
<evidence type="ECO:0000313" key="3">
    <source>
        <dbReference type="Proteomes" id="UP001610444"/>
    </source>
</evidence>
<dbReference type="GeneID" id="98154122"/>
<dbReference type="Proteomes" id="UP001610444">
    <property type="component" value="Unassembled WGS sequence"/>
</dbReference>
<gene>
    <name evidence="2" type="ORF">BJX68DRAFT_229038</name>
</gene>
<evidence type="ECO:0000313" key="2">
    <source>
        <dbReference type="EMBL" id="KAL2857544.1"/>
    </source>
</evidence>
<feature type="region of interest" description="Disordered" evidence="1">
    <location>
        <begin position="1"/>
        <end position="25"/>
    </location>
</feature>
<dbReference type="EMBL" id="JBFXLR010000006">
    <property type="protein sequence ID" value="KAL2857544.1"/>
    <property type="molecule type" value="Genomic_DNA"/>
</dbReference>
<sequence length="163" mass="18158">MARKGSLFQGEKYPSQSTYSEDGVLPPTNARMEIRPCLSFRWIAHSGDWSLGQARKAKCCVRIPIIPVGILGAPSCQLDGYQISTRIPILRSYYGFKDHRLNVLGVDTSEQISTGTVELTLKRTARNLQASSGRRRVCFMTRLLGSLRTHHTRGQSSKTSTSQ</sequence>
<reference evidence="2 3" key="1">
    <citation type="submission" date="2024-07" db="EMBL/GenBank/DDBJ databases">
        <title>Section-level genome sequencing and comparative genomics of Aspergillus sections Usti and Cavernicolus.</title>
        <authorList>
            <consortium name="Lawrence Berkeley National Laboratory"/>
            <person name="Nybo J.L."/>
            <person name="Vesth T.C."/>
            <person name="Theobald S."/>
            <person name="Frisvad J.C."/>
            <person name="Larsen T.O."/>
            <person name="Kjaerboelling I."/>
            <person name="Rothschild-Mancinelli K."/>
            <person name="Lyhne E.K."/>
            <person name="Kogle M.E."/>
            <person name="Barry K."/>
            <person name="Clum A."/>
            <person name="Na H."/>
            <person name="Ledsgaard L."/>
            <person name="Lin J."/>
            <person name="Lipzen A."/>
            <person name="Kuo A."/>
            <person name="Riley R."/>
            <person name="Mondo S."/>
            <person name="LaButti K."/>
            <person name="Haridas S."/>
            <person name="Pangalinan J."/>
            <person name="Salamov A.A."/>
            <person name="Simmons B.A."/>
            <person name="Magnuson J.K."/>
            <person name="Chen J."/>
            <person name="Drula E."/>
            <person name="Henrissat B."/>
            <person name="Wiebenga A."/>
            <person name="Lubbers R.J."/>
            <person name="Gomes A.C."/>
            <person name="Macurrencykelacurrency M.R."/>
            <person name="Stajich J."/>
            <person name="Grigoriev I.V."/>
            <person name="Mortensen U.H."/>
            <person name="De vries R.P."/>
            <person name="Baker S.E."/>
            <person name="Andersen M.R."/>
        </authorList>
    </citation>
    <scope>NUCLEOTIDE SEQUENCE [LARGE SCALE GENOMIC DNA]</scope>
    <source>
        <strain evidence="2 3">CBS 756.74</strain>
    </source>
</reference>
<comment type="caution">
    <text evidence="2">The sequence shown here is derived from an EMBL/GenBank/DDBJ whole genome shotgun (WGS) entry which is preliminary data.</text>
</comment>
<proteinExistence type="predicted"/>
<evidence type="ECO:0000256" key="1">
    <source>
        <dbReference type="SAM" id="MobiDB-lite"/>
    </source>
</evidence>